<gene>
    <name evidence="1" type="ORF">ACEZDG_14975</name>
</gene>
<evidence type="ECO:0000313" key="2">
    <source>
        <dbReference type="Proteomes" id="UP001592582"/>
    </source>
</evidence>
<name>A0ABV6VA25_9ACTN</name>
<evidence type="ECO:0000313" key="1">
    <source>
        <dbReference type="EMBL" id="MFC1410568.1"/>
    </source>
</evidence>
<sequence>MPPEVALLESRALRASVSTRTEVLDRVKALSLLPDDIHVTTRMVADYYEVGIEAIQSLIKEHRDELADTGYRVIAGQELMSFKNISGVHARTPSLALFPRRAVLYVGMLLRDSEVARRVRTYLLDTEAAAGRPEPEVAPPYWGLPPGRRLGPGPHWDEHEYLQAHPEAYVPEQYTGPDQARLADWTRSVDRRLDAHGRVIGAMSEQLCRVGDDVREIRSDVSAMSQDMSELRQGMAQLNRRRR</sequence>
<proteinExistence type="predicted"/>
<keyword evidence="2" id="KW-1185">Reference proteome</keyword>
<dbReference type="Proteomes" id="UP001592582">
    <property type="component" value="Unassembled WGS sequence"/>
</dbReference>
<comment type="caution">
    <text evidence="1">The sequence shown here is derived from an EMBL/GenBank/DDBJ whole genome shotgun (WGS) entry which is preliminary data.</text>
</comment>
<protein>
    <submittedName>
        <fullName evidence="1">Uncharacterized protein</fullName>
    </submittedName>
</protein>
<reference evidence="1 2" key="1">
    <citation type="submission" date="2024-09" db="EMBL/GenBank/DDBJ databases">
        <authorList>
            <person name="Lee S.D."/>
        </authorList>
    </citation>
    <scope>NUCLEOTIDE SEQUENCE [LARGE SCALE GENOMIC DNA]</scope>
    <source>
        <strain evidence="1 2">N1-1</strain>
    </source>
</reference>
<accession>A0ABV6VA25</accession>
<organism evidence="1 2">
    <name type="scientific">Streptacidiphilus alkalitolerans</name>
    <dbReference type="NCBI Taxonomy" id="3342712"/>
    <lineage>
        <taxon>Bacteria</taxon>
        <taxon>Bacillati</taxon>
        <taxon>Actinomycetota</taxon>
        <taxon>Actinomycetes</taxon>
        <taxon>Kitasatosporales</taxon>
        <taxon>Streptomycetaceae</taxon>
        <taxon>Streptacidiphilus</taxon>
    </lineage>
</organism>
<dbReference type="EMBL" id="JBHEZX010000005">
    <property type="protein sequence ID" value="MFC1410568.1"/>
    <property type="molecule type" value="Genomic_DNA"/>
</dbReference>